<evidence type="ECO:0000313" key="6">
    <source>
        <dbReference type="Proteomes" id="UP000239649"/>
    </source>
</evidence>
<name>A0A2P6VMB7_9CHLO</name>
<evidence type="ECO:0000256" key="2">
    <source>
        <dbReference type="ARBA" id="ARBA00022942"/>
    </source>
</evidence>
<dbReference type="STRING" id="554055.A0A2P6VMB7"/>
<feature type="domain" description="PCI" evidence="4">
    <location>
        <begin position="272"/>
        <end position="443"/>
    </location>
</feature>
<dbReference type="AlphaFoldDB" id="A0A2P6VMB7"/>
<dbReference type="Proteomes" id="UP000239649">
    <property type="component" value="Unassembled WGS sequence"/>
</dbReference>
<evidence type="ECO:0000256" key="1">
    <source>
        <dbReference type="ARBA" id="ARBA00006397"/>
    </source>
</evidence>
<dbReference type="InterPro" id="IPR040134">
    <property type="entry name" value="PSMD12/CSN4"/>
</dbReference>
<dbReference type="Pfam" id="PF18098">
    <property type="entry name" value="RPN5_C"/>
    <property type="match status" value="1"/>
</dbReference>
<dbReference type="Pfam" id="PF22241">
    <property type="entry name" value="PSMD12-CSN4_N"/>
    <property type="match status" value="2"/>
</dbReference>
<evidence type="ECO:0000256" key="3">
    <source>
        <dbReference type="ARBA" id="ARBA00064920"/>
    </source>
</evidence>
<dbReference type="OrthoDB" id="268763at2759"/>
<dbReference type="PANTHER" id="PTHR10855">
    <property type="entry name" value="26S PROTEASOME NON-ATPASE REGULATORY SUBUNIT 12/COP9 SIGNALOSOME COMPLEX SUBUNIT 4"/>
    <property type="match status" value="1"/>
</dbReference>
<dbReference type="InterPro" id="IPR054559">
    <property type="entry name" value="PSMD12-CSN4-like_N"/>
</dbReference>
<dbReference type="EMBL" id="LHPF02000002">
    <property type="protein sequence ID" value="PSC75238.1"/>
    <property type="molecule type" value="Genomic_DNA"/>
</dbReference>
<proteinExistence type="inferred from homology"/>
<gene>
    <name evidence="5" type="ORF">C2E20_1140</name>
</gene>
<dbReference type="Gene3D" id="1.10.10.10">
    <property type="entry name" value="Winged helix-like DNA-binding domain superfamily/Winged helix DNA-binding domain"/>
    <property type="match status" value="1"/>
</dbReference>
<dbReference type="InterPro" id="IPR040896">
    <property type="entry name" value="RPN5_C"/>
</dbReference>
<dbReference type="GO" id="GO:0008541">
    <property type="term" value="C:proteasome regulatory particle, lid subcomplex"/>
    <property type="evidence" value="ECO:0007669"/>
    <property type="project" value="TreeGrafter"/>
</dbReference>
<sequence>MGAAKDMVVEDDAGSKKGNALDQEAVDRELAGYRAVAAQEGRCQEAIDGLLGLEKRGRVAEDVVSTRKACSVLLEILYEARDWKGLQEYVVLLSKRRSQLKQAVQVMVRQCMGYIADTPDQATRIELIKTLQALTEGKMYVEIERARLTRQLARMKEAEGDVQEAAEILQEVAVETFGAMAKTEKIAYILEQVRLCLDRKDFVRAQILSKKVSPRAFTVPEGAKKGENTGEIGIEGTAIEEPEEGTPSLEALKLQYYQLMIRFYQHERDHLEVCRCYRAVYDTPSIQEDPAKWQDVLKKVCWYVVLAPTDSHQVTLLETTAADKKLEELPAYAALLKKFSQKEVLWWKHVDTEYAAEVAAQEEVFGGDEGKQRQEDFRLRVIQHNLQVIAGYYSRISLTRLAQMLDLPADEAEKHLADMVTGAALPAKIDRPAGVVRFSGRKGPEEALDNWSRNIGKLLGLVEKTCQQIQKESMVHRVPIGAK</sequence>
<comment type="similarity">
    <text evidence="1">Belongs to the proteasome subunit p55 family.</text>
</comment>
<dbReference type="PROSITE" id="PS50250">
    <property type="entry name" value="PCI"/>
    <property type="match status" value="1"/>
</dbReference>
<dbReference type="InterPro" id="IPR036388">
    <property type="entry name" value="WH-like_DNA-bd_sf"/>
</dbReference>
<keyword evidence="6" id="KW-1185">Reference proteome</keyword>
<dbReference type="FunFam" id="1.10.10.10:FF:000070">
    <property type="entry name" value="26S proteasome non-ATPase regulatory subunit 12"/>
    <property type="match status" value="1"/>
</dbReference>
<dbReference type="InterPro" id="IPR036390">
    <property type="entry name" value="WH_DNA-bd_sf"/>
</dbReference>
<comment type="subunit">
    <text evidence="3">Component of the 19S regulatory particle (RP/PA700) lid subcomplex of the 26S proteasome. The 26S proteasome is composed of a core protease (CP), known as the 20S proteasome, capped at one or both ends by the 19S regulatory particle (RP/PA700). The RP/PA700 complex is composed of at least 17 different subunits in two subcomplexes, the base and the lid, which form the portions proximal and distal to the 20S proteolytic core, respectively.</text>
</comment>
<evidence type="ECO:0000259" key="4">
    <source>
        <dbReference type="PROSITE" id="PS50250"/>
    </source>
</evidence>
<keyword evidence="2 5" id="KW-0647">Proteasome</keyword>
<organism evidence="5 6">
    <name type="scientific">Micractinium conductrix</name>
    <dbReference type="NCBI Taxonomy" id="554055"/>
    <lineage>
        <taxon>Eukaryota</taxon>
        <taxon>Viridiplantae</taxon>
        <taxon>Chlorophyta</taxon>
        <taxon>core chlorophytes</taxon>
        <taxon>Trebouxiophyceae</taxon>
        <taxon>Chlorellales</taxon>
        <taxon>Chlorellaceae</taxon>
        <taxon>Chlorella clade</taxon>
        <taxon>Micractinium</taxon>
    </lineage>
</organism>
<dbReference type="InterPro" id="IPR000717">
    <property type="entry name" value="PCI_dom"/>
</dbReference>
<dbReference type="SMART" id="SM00088">
    <property type="entry name" value="PINT"/>
    <property type="match status" value="1"/>
</dbReference>
<comment type="caution">
    <text evidence="5">The sequence shown here is derived from an EMBL/GenBank/DDBJ whole genome shotgun (WGS) entry which is preliminary data.</text>
</comment>
<dbReference type="PANTHER" id="PTHR10855:SF1">
    <property type="entry name" value="26S PROTEASOME NON-ATPASE REGULATORY SUBUNIT 12"/>
    <property type="match status" value="1"/>
</dbReference>
<protein>
    <submittedName>
        <fullName evidence="5">26S proteasome non-ATPase regulatory subunit 12</fullName>
    </submittedName>
</protein>
<dbReference type="GO" id="GO:0005634">
    <property type="term" value="C:nucleus"/>
    <property type="evidence" value="ECO:0007669"/>
    <property type="project" value="UniProtKB-ARBA"/>
</dbReference>
<reference evidence="5 6" key="1">
    <citation type="journal article" date="2018" name="Plant J.">
        <title>Genome sequences of Chlorella sorokiniana UTEX 1602 and Micractinium conductrix SAG 241.80: implications to maltose excretion by a green alga.</title>
        <authorList>
            <person name="Arriola M.B."/>
            <person name="Velmurugan N."/>
            <person name="Zhang Y."/>
            <person name="Plunkett M.H."/>
            <person name="Hondzo H."/>
            <person name="Barney B.M."/>
        </authorList>
    </citation>
    <scope>NUCLEOTIDE SEQUENCE [LARGE SCALE GENOMIC DNA]</scope>
    <source>
        <strain evidence="5 6">SAG 241.80</strain>
    </source>
</reference>
<evidence type="ECO:0000313" key="5">
    <source>
        <dbReference type="EMBL" id="PSC75238.1"/>
    </source>
</evidence>
<dbReference type="GO" id="GO:0005737">
    <property type="term" value="C:cytoplasm"/>
    <property type="evidence" value="ECO:0007669"/>
    <property type="project" value="TreeGrafter"/>
</dbReference>
<accession>A0A2P6VMB7</accession>
<dbReference type="SUPFAM" id="SSF46785">
    <property type="entry name" value="Winged helix' DNA-binding domain"/>
    <property type="match status" value="1"/>
</dbReference>
<dbReference type="Pfam" id="PF01399">
    <property type="entry name" value="PCI"/>
    <property type="match status" value="1"/>
</dbReference>